<proteinExistence type="predicted"/>
<dbReference type="RefSeq" id="XP_016212994.1">
    <property type="nucleotide sequence ID" value="XM_016359315.1"/>
</dbReference>
<feature type="compositionally biased region" description="Low complexity" evidence="1">
    <location>
        <begin position="63"/>
        <end position="82"/>
    </location>
</feature>
<protein>
    <submittedName>
        <fullName evidence="2">Uncharacterized protein</fullName>
    </submittedName>
</protein>
<gene>
    <name evidence="2" type="ORF">PV09_05768</name>
</gene>
<dbReference type="InParanoid" id="A0A0D2A983"/>
<sequence length="138" mass="14674">MPPEGRQFYVIVRNENDDHWTSHSDFVDGKFYGDLASANAALAALSAQPKTCLQAAGLRPPHGARTSSASSASTSGSGSADESGSEHDAAEPVSSGRSRDGRCSCGYKDGVRYEVRKIATRSLCGRITWWFADDEAAS</sequence>
<evidence type="ECO:0000313" key="3">
    <source>
        <dbReference type="Proteomes" id="UP000053259"/>
    </source>
</evidence>
<reference evidence="2 3" key="1">
    <citation type="submission" date="2015-01" db="EMBL/GenBank/DDBJ databases">
        <title>The Genome Sequence of Ochroconis gallopava CBS43764.</title>
        <authorList>
            <consortium name="The Broad Institute Genomics Platform"/>
            <person name="Cuomo C."/>
            <person name="de Hoog S."/>
            <person name="Gorbushina A."/>
            <person name="Stielow B."/>
            <person name="Teixiera M."/>
            <person name="Abouelleil A."/>
            <person name="Chapman S.B."/>
            <person name="Priest M."/>
            <person name="Young S.K."/>
            <person name="Wortman J."/>
            <person name="Nusbaum C."/>
            <person name="Birren B."/>
        </authorList>
    </citation>
    <scope>NUCLEOTIDE SEQUENCE [LARGE SCALE GENOMIC DNA]</scope>
    <source>
        <strain evidence="2 3">CBS 43764</strain>
    </source>
</reference>
<dbReference type="VEuPathDB" id="FungiDB:PV09_05768"/>
<dbReference type="Proteomes" id="UP000053259">
    <property type="component" value="Unassembled WGS sequence"/>
</dbReference>
<evidence type="ECO:0000313" key="2">
    <source>
        <dbReference type="EMBL" id="KIW03125.1"/>
    </source>
</evidence>
<dbReference type="AlphaFoldDB" id="A0A0D2A983"/>
<organism evidence="2 3">
    <name type="scientific">Verruconis gallopava</name>
    <dbReference type="NCBI Taxonomy" id="253628"/>
    <lineage>
        <taxon>Eukaryota</taxon>
        <taxon>Fungi</taxon>
        <taxon>Dikarya</taxon>
        <taxon>Ascomycota</taxon>
        <taxon>Pezizomycotina</taxon>
        <taxon>Dothideomycetes</taxon>
        <taxon>Pleosporomycetidae</taxon>
        <taxon>Venturiales</taxon>
        <taxon>Sympoventuriaceae</taxon>
        <taxon>Verruconis</taxon>
    </lineage>
</organism>
<name>A0A0D2A983_9PEZI</name>
<accession>A0A0D2A983</accession>
<dbReference type="EMBL" id="KN847546">
    <property type="protein sequence ID" value="KIW03125.1"/>
    <property type="molecule type" value="Genomic_DNA"/>
</dbReference>
<keyword evidence="3" id="KW-1185">Reference proteome</keyword>
<evidence type="ECO:0000256" key="1">
    <source>
        <dbReference type="SAM" id="MobiDB-lite"/>
    </source>
</evidence>
<dbReference type="GeneID" id="27313741"/>
<feature type="region of interest" description="Disordered" evidence="1">
    <location>
        <begin position="56"/>
        <end position="107"/>
    </location>
</feature>
<dbReference type="HOGENOM" id="CLU_1856835_0_0_1"/>